<feature type="transmembrane region" description="Helical" evidence="7">
    <location>
        <begin position="61"/>
        <end position="81"/>
    </location>
</feature>
<gene>
    <name evidence="8" type="ORF">C7377_1679</name>
</gene>
<dbReference type="EMBL" id="QENZ01000005">
    <property type="protein sequence ID" value="PVX50033.1"/>
    <property type="molecule type" value="Genomic_DNA"/>
</dbReference>
<organism evidence="8 9">
    <name type="scientific">Balneicella halophila</name>
    <dbReference type="NCBI Taxonomy" id="1537566"/>
    <lineage>
        <taxon>Bacteria</taxon>
        <taxon>Pseudomonadati</taxon>
        <taxon>Bacteroidota</taxon>
        <taxon>Bacteroidia</taxon>
        <taxon>Bacteroidales</taxon>
        <taxon>Balneicellaceae</taxon>
        <taxon>Balneicella</taxon>
    </lineage>
</organism>
<dbReference type="OrthoDB" id="1524053at2"/>
<evidence type="ECO:0000256" key="1">
    <source>
        <dbReference type="ARBA" id="ARBA00004141"/>
    </source>
</evidence>
<dbReference type="PANTHER" id="PTHR32322">
    <property type="entry name" value="INNER MEMBRANE TRANSPORTER"/>
    <property type="match status" value="1"/>
</dbReference>
<keyword evidence="5 7" id="KW-1133">Transmembrane helix</keyword>
<feature type="transmembrane region" description="Helical" evidence="7">
    <location>
        <begin position="211"/>
        <end position="229"/>
    </location>
</feature>
<dbReference type="InterPro" id="IPR010651">
    <property type="entry name" value="Sugar_transport"/>
</dbReference>
<proteinExistence type="inferred from homology"/>
<feature type="transmembrane region" description="Helical" evidence="7">
    <location>
        <begin position="116"/>
        <end position="133"/>
    </location>
</feature>
<accession>A0A7L4UPQ7</accession>
<feature type="transmembrane region" description="Helical" evidence="7">
    <location>
        <begin position="269"/>
        <end position="287"/>
    </location>
</feature>
<name>A0A7L4UPQ7_BALHA</name>
<sequence length="290" mass="32187">MIFLLLSILSSTFIYLTFKLLDKKNVNTLYAIVVNYYSATVFGYITLSNEFSVAEFLVKPWFGGATILGILYITTFVLIGITAQRHGLSVVSVAQRMSLVIPIAFIILYYNEPTGILKFLGILLALVAVYLVSSKNKELNVSEHNLFLPFVLFIGSGVTETLIKYLEENSLAENDIALFSMSIFLFAGIIGTVVGLYQYIVKRVRFTYKEIIGGLLLGIPNYFSVYFFVSALKSDLGSTVVFTLNNVSIVVVATLLGISFFGEKLLRKNWIGIILAIISIILIAITTNQM</sequence>
<dbReference type="RefSeq" id="WP_116496892.1">
    <property type="nucleotide sequence ID" value="NZ_QENZ01000005.1"/>
</dbReference>
<reference evidence="8 9" key="1">
    <citation type="submission" date="2018-05" db="EMBL/GenBank/DDBJ databases">
        <title>Genomic Encyclopedia of Type Strains, Phase IV (KMG-IV): sequencing the most valuable type-strain genomes for metagenomic binning, comparative biology and taxonomic classification.</title>
        <authorList>
            <person name="Goeker M."/>
        </authorList>
    </citation>
    <scope>NUCLEOTIDE SEQUENCE [LARGE SCALE GENOMIC DNA]</scope>
    <source>
        <strain evidence="8 9">DSM 28579</strain>
    </source>
</reference>
<keyword evidence="6 7" id="KW-0472">Membrane</keyword>
<dbReference type="AlphaFoldDB" id="A0A7L4UPQ7"/>
<feature type="transmembrane region" description="Helical" evidence="7">
    <location>
        <begin position="145"/>
        <end position="166"/>
    </location>
</feature>
<keyword evidence="9" id="KW-1185">Reference proteome</keyword>
<keyword evidence="4 7" id="KW-0812">Transmembrane</keyword>
<dbReference type="SUPFAM" id="SSF103481">
    <property type="entry name" value="Multidrug resistance efflux transporter EmrE"/>
    <property type="match status" value="1"/>
</dbReference>
<dbReference type="InterPro" id="IPR037185">
    <property type="entry name" value="EmrE-like"/>
</dbReference>
<dbReference type="GO" id="GO:0016020">
    <property type="term" value="C:membrane"/>
    <property type="evidence" value="ECO:0007669"/>
    <property type="project" value="UniProtKB-SubCell"/>
</dbReference>
<feature type="transmembrane region" description="Helical" evidence="7">
    <location>
        <begin position="241"/>
        <end position="262"/>
    </location>
</feature>
<evidence type="ECO:0000256" key="7">
    <source>
        <dbReference type="SAM" id="Phobius"/>
    </source>
</evidence>
<evidence type="ECO:0000256" key="3">
    <source>
        <dbReference type="ARBA" id="ARBA00007362"/>
    </source>
</evidence>
<evidence type="ECO:0000256" key="6">
    <source>
        <dbReference type="ARBA" id="ARBA00023136"/>
    </source>
</evidence>
<dbReference type="PANTHER" id="PTHR32322:SF2">
    <property type="entry name" value="EAMA DOMAIN-CONTAINING PROTEIN"/>
    <property type="match status" value="1"/>
</dbReference>
<comment type="subcellular location">
    <subcellularLocation>
        <location evidence="1">Membrane</location>
        <topology evidence="1">Multi-pass membrane protein</topology>
    </subcellularLocation>
</comment>
<dbReference type="InterPro" id="IPR050638">
    <property type="entry name" value="AA-Vitamin_Transporters"/>
</dbReference>
<dbReference type="Pfam" id="PF06800">
    <property type="entry name" value="Sugar_transport"/>
    <property type="match status" value="1"/>
</dbReference>
<feature type="transmembrane region" description="Helical" evidence="7">
    <location>
        <begin position="178"/>
        <end position="199"/>
    </location>
</feature>
<evidence type="ECO:0000256" key="2">
    <source>
        <dbReference type="ARBA" id="ARBA00006117"/>
    </source>
</evidence>
<evidence type="ECO:0000256" key="5">
    <source>
        <dbReference type="ARBA" id="ARBA00022989"/>
    </source>
</evidence>
<evidence type="ECO:0000313" key="8">
    <source>
        <dbReference type="EMBL" id="PVX50033.1"/>
    </source>
</evidence>
<dbReference type="Proteomes" id="UP000251835">
    <property type="component" value="Unassembled WGS sequence"/>
</dbReference>
<comment type="similarity">
    <text evidence="2">Belongs to the GRP transporter (TC 2.A.7.5) family.</text>
</comment>
<protein>
    <submittedName>
        <fullName evidence="8">Glucose uptake protein GlcU</fullName>
    </submittedName>
</protein>
<comment type="similarity">
    <text evidence="3">Belongs to the EamA transporter family.</text>
</comment>
<dbReference type="GO" id="GO:0015144">
    <property type="term" value="F:carbohydrate transmembrane transporter activity"/>
    <property type="evidence" value="ECO:0007669"/>
    <property type="project" value="InterPro"/>
</dbReference>
<evidence type="ECO:0000313" key="9">
    <source>
        <dbReference type="Proteomes" id="UP000251835"/>
    </source>
</evidence>
<evidence type="ECO:0000256" key="4">
    <source>
        <dbReference type="ARBA" id="ARBA00022692"/>
    </source>
</evidence>
<feature type="transmembrane region" description="Helical" evidence="7">
    <location>
        <begin position="93"/>
        <end position="110"/>
    </location>
</feature>
<comment type="caution">
    <text evidence="8">The sequence shown here is derived from an EMBL/GenBank/DDBJ whole genome shotgun (WGS) entry which is preliminary data.</text>
</comment>
<dbReference type="Gene3D" id="1.10.3730.20">
    <property type="match status" value="1"/>
</dbReference>